<organism evidence="2 3">
    <name type="scientific">Adineta ricciae</name>
    <name type="common">Rotifer</name>
    <dbReference type="NCBI Taxonomy" id="249248"/>
    <lineage>
        <taxon>Eukaryota</taxon>
        <taxon>Metazoa</taxon>
        <taxon>Spiralia</taxon>
        <taxon>Gnathifera</taxon>
        <taxon>Rotifera</taxon>
        <taxon>Eurotatoria</taxon>
        <taxon>Bdelloidea</taxon>
        <taxon>Adinetida</taxon>
        <taxon>Adinetidae</taxon>
        <taxon>Adineta</taxon>
    </lineage>
</organism>
<evidence type="ECO:0000256" key="1">
    <source>
        <dbReference type="SAM" id="MobiDB-lite"/>
    </source>
</evidence>
<feature type="region of interest" description="Disordered" evidence="1">
    <location>
        <begin position="630"/>
        <end position="660"/>
    </location>
</feature>
<feature type="region of interest" description="Disordered" evidence="1">
    <location>
        <begin position="936"/>
        <end position="960"/>
    </location>
</feature>
<protein>
    <submittedName>
        <fullName evidence="2">Uncharacterized protein</fullName>
    </submittedName>
</protein>
<sequence>MTSNGEPQPTSHVDETGLDDFDIDKFISSCSVFPNPSDSDISTDLQLNSDIGQRSINTLINAASDPRVTNTAETQSFQTPTSADDFFDILDACINDEQFQQRLLFEQTDVAEILASQPASVGVGSSPVEAKENDNSYNAQAFLDQQQNIFQTAASSQKKKNRQPSTTTCAGPIDEYLDYSGCQPCASVQVYNDYVYQQQTIEYDTYETKKIQIMAQPRQKYRPRTQNESRNSSHYVRCEEGVTPEYPTIAIPSEWNFQADVNFIEIAWVGIDKEMHPYTLYNKNSLPTLEDHVMIFKQHEPNILYFRLTNEDFRNGYKTFMLELIKSKQDEVITKELIKARQLDQSMLRFTRVFQLGKGDYQRDEGSVEYSSIMMEAYGDVDIEHMGPRCGPMKGREMLYMVFKGRFSKADLRIEINEPVTGWRHVVTSFTKNGNVVYFLMPAFPHPQFDTIRANIVVFCKNEELTQTIYLYKKSLDEEFAELRLNDSSPTTTDESLPSSSSSSFSDSFNPFDFLTGTGILANTATRKSPTTKRTTKRLNRFQSTSKITTMHQQECHIIDRTATDSDQQSQSSLLSVGPNALITSVKINSDLQEHFSRLFSSDERNDINTDLDFHGISGDEENSDLLLTSQRDDQSSSTLSQTITIKSQPRSTYRPRTEKEMEQTLCYIQSKEGSSDKYPSIYVDREWQQQSVENIIEVAHIDIDEELHPYPIRNSGDTSRTWIDRNTSSSILYFHVTPRDFAKGWKMFRIAIVKQKLSEVITKELVRNRQWEKSMFRFTRIYLDENHTYQRDETSSIITCTMAEKYGNISVAYISHQYGPMSGNQLVHVVFKALKTQDRKLLSFKIVVDEHGLTHDIETFATKGNLVHFLTPALPSILLEPVEAKIIVFYKGNAIYEARYVYDVNIDLLVSRYGLKMSVPADTDQLHSCDSSLPVPELTGSSTTSNIEQTSSMKRQRTI</sequence>
<evidence type="ECO:0000313" key="2">
    <source>
        <dbReference type="EMBL" id="CAF0976367.1"/>
    </source>
</evidence>
<feature type="region of interest" description="Disordered" evidence="1">
    <location>
        <begin position="487"/>
        <end position="506"/>
    </location>
</feature>
<dbReference type="Proteomes" id="UP000663828">
    <property type="component" value="Unassembled WGS sequence"/>
</dbReference>
<dbReference type="AlphaFoldDB" id="A0A814F634"/>
<evidence type="ECO:0000313" key="3">
    <source>
        <dbReference type="Proteomes" id="UP000663828"/>
    </source>
</evidence>
<proteinExistence type="predicted"/>
<name>A0A814F634_ADIRI</name>
<feature type="compositionally biased region" description="Low complexity" evidence="1">
    <location>
        <begin position="630"/>
        <end position="643"/>
    </location>
</feature>
<feature type="compositionally biased region" description="Polar residues" evidence="1">
    <location>
        <begin position="940"/>
        <end position="954"/>
    </location>
</feature>
<gene>
    <name evidence="2" type="ORF">XAT740_LOCUS11944</name>
</gene>
<reference evidence="2" key="1">
    <citation type="submission" date="2021-02" db="EMBL/GenBank/DDBJ databases">
        <authorList>
            <person name="Nowell W R."/>
        </authorList>
    </citation>
    <scope>NUCLEOTIDE SEQUENCE</scope>
</reference>
<keyword evidence="3" id="KW-1185">Reference proteome</keyword>
<dbReference type="EMBL" id="CAJNOR010000666">
    <property type="protein sequence ID" value="CAF0976367.1"/>
    <property type="molecule type" value="Genomic_DNA"/>
</dbReference>
<comment type="caution">
    <text evidence="2">The sequence shown here is derived from an EMBL/GenBank/DDBJ whole genome shotgun (WGS) entry which is preliminary data.</text>
</comment>
<accession>A0A814F634</accession>